<proteinExistence type="inferred from homology"/>
<dbReference type="Proteomes" id="UP000823934">
    <property type="component" value="Unassembled WGS sequence"/>
</dbReference>
<accession>A0A9D1TUK1</accession>
<evidence type="ECO:0000256" key="1">
    <source>
        <dbReference type="ARBA" id="ARBA00009437"/>
    </source>
</evidence>
<evidence type="ECO:0000313" key="6">
    <source>
        <dbReference type="EMBL" id="HIW06770.1"/>
    </source>
</evidence>
<organism evidence="6 7">
    <name type="scientific">Candidatus Ignatzschineria merdigallinarum</name>
    <dbReference type="NCBI Taxonomy" id="2838621"/>
    <lineage>
        <taxon>Bacteria</taxon>
        <taxon>Pseudomonadati</taxon>
        <taxon>Pseudomonadota</taxon>
        <taxon>Gammaproteobacteria</taxon>
        <taxon>Cardiobacteriales</taxon>
        <taxon>Ignatzschineriaceae</taxon>
        <taxon>Ignatzschineria</taxon>
    </lineage>
</organism>
<dbReference type="PRINTS" id="PR00039">
    <property type="entry name" value="HTHLYSR"/>
</dbReference>
<dbReference type="Gene3D" id="3.40.190.10">
    <property type="entry name" value="Periplasmic binding protein-like II"/>
    <property type="match status" value="2"/>
</dbReference>
<dbReference type="InterPro" id="IPR000847">
    <property type="entry name" value="LysR_HTH_N"/>
</dbReference>
<dbReference type="SUPFAM" id="SSF46785">
    <property type="entry name" value="Winged helix' DNA-binding domain"/>
    <property type="match status" value="1"/>
</dbReference>
<evidence type="ECO:0000256" key="3">
    <source>
        <dbReference type="ARBA" id="ARBA00023125"/>
    </source>
</evidence>
<feature type="domain" description="HTH lysR-type" evidence="5">
    <location>
        <begin position="9"/>
        <end position="66"/>
    </location>
</feature>
<keyword evidence="4" id="KW-0804">Transcription</keyword>
<evidence type="ECO:0000256" key="4">
    <source>
        <dbReference type="ARBA" id="ARBA00023163"/>
    </source>
</evidence>
<dbReference type="InterPro" id="IPR036390">
    <property type="entry name" value="WH_DNA-bd_sf"/>
</dbReference>
<keyword evidence="2" id="KW-0805">Transcription regulation</keyword>
<gene>
    <name evidence="6" type="ORF">H9889_05535</name>
</gene>
<evidence type="ECO:0000313" key="7">
    <source>
        <dbReference type="Proteomes" id="UP000823934"/>
    </source>
</evidence>
<dbReference type="PANTHER" id="PTHR30118:SF15">
    <property type="entry name" value="TRANSCRIPTIONAL REGULATORY PROTEIN"/>
    <property type="match status" value="1"/>
</dbReference>
<dbReference type="InterPro" id="IPR036388">
    <property type="entry name" value="WH-like_DNA-bd_sf"/>
</dbReference>
<dbReference type="Gene3D" id="1.10.10.10">
    <property type="entry name" value="Winged helix-like DNA-binding domain superfamily/Winged helix DNA-binding domain"/>
    <property type="match status" value="1"/>
</dbReference>
<comment type="similarity">
    <text evidence="1">Belongs to the LysR transcriptional regulatory family.</text>
</comment>
<reference evidence="6" key="2">
    <citation type="submission" date="2021-04" db="EMBL/GenBank/DDBJ databases">
        <authorList>
            <person name="Gilroy R."/>
        </authorList>
    </citation>
    <scope>NUCLEOTIDE SEQUENCE</scope>
    <source>
        <strain evidence="6">CHK160-9182</strain>
    </source>
</reference>
<evidence type="ECO:0000259" key="5">
    <source>
        <dbReference type="PROSITE" id="PS50931"/>
    </source>
</evidence>
<dbReference type="PROSITE" id="PS50931">
    <property type="entry name" value="HTH_LYSR"/>
    <property type="match status" value="1"/>
</dbReference>
<dbReference type="SUPFAM" id="SSF53850">
    <property type="entry name" value="Periplasmic binding protein-like II"/>
    <property type="match status" value="1"/>
</dbReference>
<comment type="caution">
    <text evidence="6">The sequence shown here is derived from an EMBL/GenBank/DDBJ whole genome shotgun (WGS) entry which is preliminary data.</text>
</comment>
<dbReference type="GO" id="GO:0003700">
    <property type="term" value="F:DNA-binding transcription factor activity"/>
    <property type="evidence" value="ECO:0007669"/>
    <property type="project" value="InterPro"/>
</dbReference>
<name>A0A9D1TUK1_9GAMM</name>
<dbReference type="PANTHER" id="PTHR30118">
    <property type="entry name" value="HTH-TYPE TRANSCRIPTIONAL REGULATOR LEUO-RELATED"/>
    <property type="match status" value="1"/>
</dbReference>
<dbReference type="Pfam" id="PF03466">
    <property type="entry name" value="LysR_substrate"/>
    <property type="match status" value="1"/>
</dbReference>
<evidence type="ECO:0000256" key="2">
    <source>
        <dbReference type="ARBA" id="ARBA00023015"/>
    </source>
</evidence>
<dbReference type="EMBL" id="DXHP01000124">
    <property type="protein sequence ID" value="HIW06770.1"/>
    <property type="molecule type" value="Genomic_DNA"/>
</dbReference>
<reference evidence="6" key="1">
    <citation type="journal article" date="2021" name="PeerJ">
        <title>Extensive microbial diversity within the chicken gut microbiome revealed by metagenomics and culture.</title>
        <authorList>
            <person name="Gilroy R."/>
            <person name="Ravi A."/>
            <person name="Getino M."/>
            <person name="Pursley I."/>
            <person name="Horton D.L."/>
            <person name="Alikhan N.F."/>
            <person name="Baker D."/>
            <person name="Gharbi K."/>
            <person name="Hall N."/>
            <person name="Watson M."/>
            <person name="Adriaenssens E.M."/>
            <person name="Foster-Nyarko E."/>
            <person name="Jarju S."/>
            <person name="Secka A."/>
            <person name="Antonio M."/>
            <person name="Oren A."/>
            <person name="Chaudhuri R.R."/>
            <person name="La Ragione R."/>
            <person name="Hildebrand F."/>
            <person name="Pallen M.J."/>
        </authorList>
    </citation>
    <scope>NUCLEOTIDE SEQUENCE</scope>
    <source>
        <strain evidence="6">CHK160-9182</strain>
    </source>
</reference>
<dbReference type="InterPro" id="IPR050389">
    <property type="entry name" value="LysR-type_TF"/>
</dbReference>
<dbReference type="CDD" id="cd08459">
    <property type="entry name" value="PBP2_DntR_NahR_LinR_like"/>
    <property type="match status" value="1"/>
</dbReference>
<dbReference type="InterPro" id="IPR005119">
    <property type="entry name" value="LysR_subst-bd"/>
</dbReference>
<dbReference type="Pfam" id="PF00126">
    <property type="entry name" value="HTH_1"/>
    <property type="match status" value="1"/>
</dbReference>
<dbReference type="AlphaFoldDB" id="A0A9D1TUK1"/>
<sequence>MKQISPLLFDVKLCYIFVEIYRQKSVSQAADILGLTQPAVSIGLKRLREHFNNPLFTRIGNEMQGSELADELYPKFVDAIELFQSVYAFKTDFDPLHAHTKFSMMMSDIGDMILLPSLLALAQEKAPFVGFHLSSSPKNLKEKMQQGTLDLAVGYFPELDAGFYHKRLVSQYYVGLVREDHPRLNLMQANAMAYFAEKHIEVINNGSDTSLLEIELRSESHERDIALRLSNHLGVSRLLLSSDLVATVPEILAEQLCKEQRLQMFSLPFECYNYPIYVYWHEKRHKDSDHIWLRELLFKAAEEA</sequence>
<dbReference type="GO" id="GO:0003677">
    <property type="term" value="F:DNA binding"/>
    <property type="evidence" value="ECO:0007669"/>
    <property type="project" value="UniProtKB-KW"/>
</dbReference>
<keyword evidence="3" id="KW-0238">DNA-binding</keyword>
<protein>
    <submittedName>
        <fullName evidence="6">LysR family transcriptional regulator</fullName>
    </submittedName>
</protein>